<dbReference type="AlphaFoldDB" id="K7YKA0"/>
<dbReference type="EMBL" id="CP002930">
    <property type="protein sequence ID" value="AFY00131.1"/>
    <property type="molecule type" value="Genomic_DNA"/>
</dbReference>
<dbReference type="Proteomes" id="UP000010074">
    <property type="component" value="Chromosome"/>
</dbReference>
<organism evidence="2 3">
    <name type="scientific">Bdellovibrio bacteriovorus str. Tiberius</name>
    <dbReference type="NCBI Taxonomy" id="1069642"/>
    <lineage>
        <taxon>Bacteria</taxon>
        <taxon>Pseudomonadati</taxon>
        <taxon>Bdellovibrionota</taxon>
        <taxon>Bdellovibrionia</taxon>
        <taxon>Bdellovibrionales</taxon>
        <taxon>Pseudobdellovibrionaceae</taxon>
        <taxon>Bdellovibrio</taxon>
    </lineage>
</organism>
<dbReference type="HOGENOM" id="CLU_1575427_0_0_7"/>
<gene>
    <name evidence="2" type="ORF">Bdt_0423</name>
</gene>
<evidence type="ECO:0000313" key="3">
    <source>
        <dbReference type="Proteomes" id="UP000010074"/>
    </source>
</evidence>
<reference evidence="2 3" key="1">
    <citation type="journal article" date="2012" name="BMC Genomics">
        <title>Genome analysis of a simultaneously predatory and prey-independent, novel Bdellovibrio bacteriovorus from the River Tiber, supports in silico predictions of both ancient and recent lateral gene transfer from diverse bacteria.</title>
        <authorList>
            <person name="Hobley L."/>
            <person name="Lerner T.R."/>
            <person name="Williams L.E."/>
            <person name="Lambert C."/>
            <person name="Till R."/>
            <person name="Milner D.S."/>
            <person name="Basford S.M."/>
            <person name="Capeness M.J."/>
            <person name="Fenton A.K."/>
            <person name="Atterbury R.J."/>
            <person name="Harris M.A."/>
            <person name="Sockett R.E."/>
        </authorList>
    </citation>
    <scope>NUCLEOTIDE SEQUENCE [LARGE SCALE GENOMIC DNA]</scope>
    <source>
        <strain evidence="2 3">Tiberius</strain>
    </source>
</reference>
<dbReference type="RefSeq" id="WP_015089615.1">
    <property type="nucleotide sequence ID" value="NC_019567.1"/>
</dbReference>
<dbReference type="KEGG" id="bbat:Bdt_0423"/>
<keyword evidence="1" id="KW-0812">Transmembrane</keyword>
<dbReference type="OrthoDB" id="7107792at2"/>
<sequence length="169" mass="18648">MSLVIKSWKVNHNPAPNEPMISIQGRQAGLIGFMLSLVGMDPTVKFTLSNGKVTYTASSWGGTRRVVIPVSKVCTGYFGYTRPWKEALVIGMCLLPVFGIGLIAGPLYYFLNKRLEFGVRATSGEGFPFAFQRSVIEGQNIDEQAGHTILDMIEKHVQEHNQMPMARAA</sequence>
<accession>K7YKA0</accession>
<protein>
    <submittedName>
        <fullName evidence="2">Uncharacterized protein</fullName>
    </submittedName>
</protein>
<proteinExistence type="predicted"/>
<keyword evidence="1" id="KW-1133">Transmembrane helix</keyword>
<dbReference type="STRING" id="1069642.Bdt_0423"/>
<evidence type="ECO:0000256" key="1">
    <source>
        <dbReference type="SAM" id="Phobius"/>
    </source>
</evidence>
<dbReference type="PATRIC" id="fig|1069642.3.peg.416"/>
<keyword evidence="1" id="KW-0472">Membrane</keyword>
<name>K7YKA0_BDEBC</name>
<evidence type="ECO:0000313" key="2">
    <source>
        <dbReference type="EMBL" id="AFY00131.1"/>
    </source>
</evidence>
<feature type="transmembrane region" description="Helical" evidence="1">
    <location>
        <begin position="87"/>
        <end position="111"/>
    </location>
</feature>